<keyword evidence="1" id="KW-0677">Repeat</keyword>
<accession>A0A5M3VQS1</accession>
<dbReference type="PRINTS" id="PR01415">
    <property type="entry name" value="ANKYRIN"/>
</dbReference>
<dbReference type="PANTHER" id="PTHR24171">
    <property type="entry name" value="ANKYRIN REPEAT DOMAIN-CONTAINING PROTEIN 39-RELATED"/>
    <property type="match status" value="1"/>
</dbReference>
<dbReference type="SUPFAM" id="SSF48403">
    <property type="entry name" value="Ankyrin repeat"/>
    <property type="match status" value="1"/>
</dbReference>
<reference evidence="4 5" key="1">
    <citation type="submission" date="2019-10" db="EMBL/GenBank/DDBJ databases">
        <title>Whole genome shotgun sequence of Acrocarpospora corrugata NBRC 13972.</title>
        <authorList>
            <person name="Ichikawa N."/>
            <person name="Kimura A."/>
            <person name="Kitahashi Y."/>
            <person name="Komaki H."/>
            <person name="Oguchi A."/>
        </authorList>
    </citation>
    <scope>NUCLEOTIDE SEQUENCE [LARGE SCALE GENOMIC DNA]</scope>
    <source>
        <strain evidence="4 5">NBRC 13972</strain>
    </source>
</reference>
<feature type="repeat" description="ANK" evidence="3">
    <location>
        <begin position="137"/>
        <end position="169"/>
    </location>
</feature>
<dbReference type="PROSITE" id="PS50088">
    <property type="entry name" value="ANK_REPEAT"/>
    <property type="match status" value="4"/>
</dbReference>
<dbReference type="Proteomes" id="UP000334990">
    <property type="component" value="Unassembled WGS sequence"/>
</dbReference>
<feature type="repeat" description="ANK" evidence="3">
    <location>
        <begin position="73"/>
        <end position="105"/>
    </location>
</feature>
<dbReference type="Gene3D" id="1.25.10.10">
    <property type="entry name" value="Leucine-rich Repeat Variant"/>
    <property type="match status" value="1"/>
</dbReference>
<proteinExistence type="predicted"/>
<comment type="caution">
    <text evidence="4">The sequence shown here is derived from an EMBL/GenBank/DDBJ whole genome shotgun (WGS) entry which is preliminary data.</text>
</comment>
<feature type="repeat" description="ANK" evidence="3">
    <location>
        <begin position="106"/>
        <end position="135"/>
    </location>
</feature>
<evidence type="ECO:0000313" key="5">
    <source>
        <dbReference type="Proteomes" id="UP000334990"/>
    </source>
</evidence>
<evidence type="ECO:0000256" key="1">
    <source>
        <dbReference type="ARBA" id="ARBA00022737"/>
    </source>
</evidence>
<name>A0A5M3VQS1_9ACTN</name>
<evidence type="ECO:0000256" key="2">
    <source>
        <dbReference type="ARBA" id="ARBA00023043"/>
    </source>
</evidence>
<dbReference type="Pfam" id="PF00023">
    <property type="entry name" value="Ank"/>
    <property type="match status" value="2"/>
</dbReference>
<keyword evidence="5" id="KW-1185">Reference proteome</keyword>
<evidence type="ECO:0000256" key="3">
    <source>
        <dbReference type="PROSITE-ProRule" id="PRU00023"/>
    </source>
</evidence>
<dbReference type="Gene3D" id="1.25.40.20">
    <property type="entry name" value="Ankyrin repeat-containing domain"/>
    <property type="match status" value="2"/>
</dbReference>
<gene>
    <name evidence="4" type="ORF">Acor_04310</name>
</gene>
<dbReference type="InterPro" id="IPR002110">
    <property type="entry name" value="Ankyrin_rpt"/>
</dbReference>
<dbReference type="EMBL" id="BLAD01000036">
    <property type="protein sequence ID" value="GER98369.1"/>
    <property type="molecule type" value="Genomic_DNA"/>
</dbReference>
<dbReference type="AlphaFoldDB" id="A0A5M3VQS1"/>
<feature type="repeat" description="ANK" evidence="3">
    <location>
        <begin position="38"/>
        <end position="70"/>
    </location>
</feature>
<dbReference type="SUPFAM" id="SSF48371">
    <property type="entry name" value="ARM repeat"/>
    <property type="match status" value="1"/>
</dbReference>
<dbReference type="InterPro" id="IPR011989">
    <property type="entry name" value="ARM-like"/>
</dbReference>
<evidence type="ECO:0000313" key="4">
    <source>
        <dbReference type="EMBL" id="GER98369.1"/>
    </source>
</evidence>
<keyword evidence="2 3" id="KW-0040">ANK repeat</keyword>
<organism evidence="4 5">
    <name type="scientific">Acrocarpospora corrugata</name>
    <dbReference type="NCBI Taxonomy" id="35763"/>
    <lineage>
        <taxon>Bacteria</taxon>
        <taxon>Bacillati</taxon>
        <taxon>Actinomycetota</taxon>
        <taxon>Actinomycetes</taxon>
        <taxon>Streptosporangiales</taxon>
        <taxon>Streptosporangiaceae</taxon>
        <taxon>Acrocarpospora</taxon>
    </lineage>
</organism>
<dbReference type="InterPro" id="IPR016024">
    <property type="entry name" value="ARM-type_fold"/>
</dbReference>
<dbReference type="Pfam" id="PF12796">
    <property type="entry name" value="Ank_2"/>
    <property type="match status" value="1"/>
</dbReference>
<sequence length="534" mass="55146">MCDDGIVTGSELMTAVTEDDLGRVRELLHPGVDLNPAQGTTPLHEAAVHGNGDMIRLLLEFGADPNLPGRGENEGLPLSAAACRNHDEAVQALLDGGANPDAAEDGGWTALLWAASLGHLAATDVLLDGGADPDAGCPRTPLTAAARFGAFGIVWSLLEHGADPAKPDESGATALEIARKLAGADLEAILIHQATHGADADLVTAGQEAPKPTASAGEAATTTNVAATTAATGAGADAADVVVVVGRSHAADGTELVEVTAGEARVAAQRGHAAVATILEDALGVRASIAELVTRATPYRDRDAGGETWWAAVRSAQNRRDAETFGAAVELCASSDPLTRDFGVNVLSQFGFTADDRPYLERALPVLQRLAEREQDPRVVESVLSALGQQRDPRALPEVLAIVGRPGRVCTASDPIALSAVLPPAHAEGVATLIALSRDPSAEVRDYATAGLAALDHDDQGIREALAARIADTDLGTAAEAAAGLAARGDRRAIQAIHRVLSETDPDDPDDDYSRDLVLTAARQLDLDLPDLTH</sequence>
<dbReference type="PROSITE" id="PS50297">
    <property type="entry name" value="ANK_REP_REGION"/>
    <property type="match status" value="2"/>
</dbReference>
<protein>
    <submittedName>
        <fullName evidence="4">Uncharacterized protein</fullName>
    </submittedName>
</protein>
<dbReference type="SMART" id="SM00248">
    <property type="entry name" value="ANK"/>
    <property type="match status" value="4"/>
</dbReference>
<dbReference type="InterPro" id="IPR036770">
    <property type="entry name" value="Ankyrin_rpt-contain_sf"/>
</dbReference>